<comment type="caution">
    <text evidence="2">The sequence shown here is derived from an EMBL/GenBank/DDBJ whole genome shotgun (WGS) entry which is preliminary data.</text>
</comment>
<reference evidence="2 3" key="1">
    <citation type="submission" date="2021-06" db="EMBL/GenBank/DDBJ databases">
        <authorList>
            <person name="Kallberg Y."/>
            <person name="Tangrot J."/>
            <person name="Rosling A."/>
        </authorList>
    </citation>
    <scope>NUCLEOTIDE SEQUENCE [LARGE SCALE GENOMIC DNA]</scope>
    <source>
        <strain evidence="2 3">120-4 pot B 10/14</strain>
    </source>
</reference>
<gene>
    <name evidence="2" type="ORF">GMARGA_LOCUS8462</name>
</gene>
<name>A0ABN7UPZ0_GIGMA</name>
<evidence type="ECO:0000313" key="2">
    <source>
        <dbReference type="EMBL" id="CAG8633544.1"/>
    </source>
</evidence>
<protein>
    <submittedName>
        <fullName evidence="2">22982_t:CDS:1</fullName>
    </submittedName>
</protein>
<feature type="compositionally biased region" description="Polar residues" evidence="1">
    <location>
        <begin position="40"/>
        <end position="52"/>
    </location>
</feature>
<feature type="region of interest" description="Disordered" evidence="1">
    <location>
        <begin position="28"/>
        <end position="52"/>
    </location>
</feature>
<accession>A0ABN7UPZ0</accession>
<organism evidence="2 3">
    <name type="scientific">Gigaspora margarita</name>
    <dbReference type="NCBI Taxonomy" id="4874"/>
    <lineage>
        <taxon>Eukaryota</taxon>
        <taxon>Fungi</taxon>
        <taxon>Fungi incertae sedis</taxon>
        <taxon>Mucoromycota</taxon>
        <taxon>Glomeromycotina</taxon>
        <taxon>Glomeromycetes</taxon>
        <taxon>Diversisporales</taxon>
        <taxon>Gigasporaceae</taxon>
        <taxon>Gigaspora</taxon>
    </lineage>
</organism>
<dbReference type="Proteomes" id="UP000789901">
    <property type="component" value="Unassembled WGS sequence"/>
</dbReference>
<dbReference type="EMBL" id="CAJVQB010004354">
    <property type="protein sequence ID" value="CAG8633544.1"/>
    <property type="molecule type" value="Genomic_DNA"/>
</dbReference>
<evidence type="ECO:0000256" key="1">
    <source>
        <dbReference type="SAM" id="MobiDB-lite"/>
    </source>
</evidence>
<keyword evidence="3" id="KW-1185">Reference proteome</keyword>
<sequence>MLPKNNLSKVEPFYESAQVVINNKASNRSRATLETDEPESASQSSSKMLFTE</sequence>
<evidence type="ECO:0000313" key="3">
    <source>
        <dbReference type="Proteomes" id="UP000789901"/>
    </source>
</evidence>
<proteinExistence type="predicted"/>